<reference evidence="1 2" key="1">
    <citation type="submission" date="2014-02" db="EMBL/GenBank/DDBJ databases">
        <title>The small core and large imbalanced accessory genome model reveals a collaborative survival strategy of Sorangium cellulosum strains in nature.</title>
        <authorList>
            <person name="Han K."/>
            <person name="Peng R."/>
            <person name="Blom J."/>
            <person name="Li Y.-Z."/>
        </authorList>
    </citation>
    <scope>NUCLEOTIDE SEQUENCE [LARGE SCALE GENOMIC DNA]</scope>
    <source>
        <strain evidence="1 2">So0149</strain>
    </source>
</reference>
<dbReference type="InterPro" id="IPR038396">
    <property type="entry name" value="SpoIIAA-like_sf"/>
</dbReference>
<evidence type="ECO:0000313" key="1">
    <source>
        <dbReference type="EMBL" id="KYF93876.1"/>
    </source>
</evidence>
<evidence type="ECO:0008006" key="3">
    <source>
        <dbReference type="Google" id="ProtNLM"/>
    </source>
</evidence>
<protein>
    <recommendedName>
        <fullName evidence="3">STAS/SEC14 domain-containing protein</fullName>
    </recommendedName>
</protein>
<accession>A0A150SN69</accession>
<comment type="caution">
    <text evidence="1">The sequence shown here is derived from an EMBL/GenBank/DDBJ whole genome shotgun (WGS) entry which is preliminary data.</text>
</comment>
<dbReference type="InterPro" id="IPR021866">
    <property type="entry name" value="SpoIIAA-like"/>
</dbReference>
<dbReference type="InterPro" id="IPR036513">
    <property type="entry name" value="STAS_dom_sf"/>
</dbReference>
<dbReference type="SUPFAM" id="SSF52091">
    <property type="entry name" value="SpoIIaa-like"/>
    <property type="match status" value="1"/>
</dbReference>
<name>A0A150SN69_SORCE</name>
<dbReference type="AlphaFoldDB" id="A0A150SN69"/>
<sequence>MSDLGLKAASPDVRDEPDGILHVTIDGEFREERLRVIFGVFRRVAESGREVLVLADMRQAGLLTAPARKATTEEVRSTRVDAVAILGASFSLRVVLGLLAKGVQMLTGRPYPQQFFDTEGEARAWLLAQRDALRAGRRPVA</sequence>
<proteinExistence type="predicted"/>
<dbReference type="Pfam" id="PF11964">
    <property type="entry name" value="SpoIIAA-like"/>
    <property type="match status" value="1"/>
</dbReference>
<evidence type="ECO:0000313" key="2">
    <source>
        <dbReference type="Proteomes" id="UP000075515"/>
    </source>
</evidence>
<dbReference type="Proteomes" id="UP000075515">
    <property type="component" value="Unassembled WGS sequence"/>
</dbReference>
<organism evidence="1 2">
    <name type="scientific">Sorangium cellulosum</name>
    <name type="common">Polyangium cellulosum</name>
    <dbReference type="NCBI Taxonomy" id="56"/>
    <lineage>
        <taxon>Bacteria</taxon>
        <taxon>Pseudomonadati</taxon>
        <taxon>Myxococcota</taxon>
        <taxon>Polyangia</taxon>
        <taxon>Polyangiales</taxon>
        <taxon>Polyangiaceae</taxon>
        <taxon>Sorangium</taxon>
    </lineage>
</organism>
<gene>
    <name evidence="1" type="ORF">BE18_07415</name>
</gene>
<dbReference type="EMBL" id="JEMC01001793">
    <property type="protein sequence ID" value="KYF93876.1"/>
    <property type="molecule type" value="Genomic_DNA"/>
</dbReference>
<dbReference type="Gene3D" id="3.40.50.10600">
    <property type="entry name" value="SpoIIaa-like domains"/>
    <property type="match status" value="1"/>
</dbReference>